<dbReference type="GO" id="GO:0005484">
    <property type="term" value="F:SNAP receptor activity"/>
    <property type="evidence" value="ECO:0007669"/>
    <property type="project" value="InterPro"/>
</dbReference>
<dbReference type="EMBL" id="KB445572">
    <property type="protein sequence ID" value="EMD94488.1"/>
    <property type="molecule type" value="Genomic_DNA"/>
</dbReference>
<evidence type="ECO:0000256" key="4">
    <source>
        <dbReference type="ARBA" id="ARBA00022824"/>
    </source>
</evidence>
<dbReference type="eggNOG" id="ENOG502S7WD">
    <property type="taxonomic scope" value="Eukaryota"/>
</dbReference>
<feature type="compositionally biased region" description="Low complexity" evidence="11">
    <location>
        <begin position="428"/>
        <end position="437"/>
    </location>
</feature>
<evidence type="ECO:0000256" key="11">
    <source>
        <dbReference type="SAM" id="MobiDB-lite"/>
    </source>
</evidence>
<evidence type="ECO:0000256" key="8">
    <source>
        <dbReference type="ARBA" id="ARBA00023136"/>
    </source>
</evidence>
<evidence type="ECO:0000256" key="12">
    <source>
        <dbReference type="SAM" id="Phobius"/>
    </source>
</evidence>
<accession>M2V373</accession>
<dbReference type="InterPro" id="IPR005606">
    <property type="entry name" value="Sec20"/>
</dbReference>
<evidence type="ECO:0000259" key="13">
    <source>
        <dbReference type="Pfam" id="PF03908"/>
    </source>
</evidence>
<feature type="transmembrane region" description="Helical" evidence="12">
    <location>
        <begin position="282"/>
        <end position="304"/>
    </location>
</feature>
<dbReference type="AlphaFoldDB" id="M2V373"/>
<keyword evidence="7 10" id="KW-0175">Coiled coil</keyword>
<proteinExistence type="inferred from homology"/>
<evidence type="ECO:0000256" key="9">
    <source>
        <dbReference type="ARBA" id="ARBA00037934"/>
    </source>
</evidence>
<keyword evidence="8 12" id="KW-0472">Membrane</keyword>
<evidence type="ECO:0000256" key="7">
    <source>
        <dbReference type="ARBA" id="ARBA00023054"/>
    </source>
</evidence>
<protein>
    <recommendedName>
        <fullName evidence="13">Sec20 C-terminal domain-containing protein</fullName>
    </recommendedName>
</protein>
<feature type="compositionally biased region" description="Basic and acidic residues" evidence="11">
    <location>
        <begin position="412"/>
        <end position="425"/>
    </location>
</feature>
<evidence type="ECO:0000256" key="6">
    <source>
        <dbReference type="ARBA" id="ARBA00022989"/>
    </source>
</evidence>
<keyword evidence="15" id="KW-1185">Reference proteome</keyword>
<comment type="subcellular location">
    <subcellularLocation>
        <location evidence="1">Endoplasmic reticulum membrane</location>
        <topology evidence="1">Single-pass type IV membrane protein</topology>
    </subcellularLocation>
</comment>
<feature type="coiled-coil region" evidence="10">
    <location>
        <begin position="56"/>
        <end position="126"/>
    </location>
</feature>
<feature type="transmembrane region" description="Helical" evidence="12">
    <location>
        <begin position="244"/>
        <end position="262"/>
    </location>
</feature>
<keyword evidence="5" id="KW-0931">ER-Golgi transport</keyword>
<keyword evidence="3 12" id="KW-0812">Transmembrane</keyword>
<evidence type="ECO:0000256" key="2">
    <source>
        <dbReference type="ARBA" id="ARBA00022448"/>
    </source>
</evidence>
<name>M2V373_COCH5</name>
<comment type="similarity">
    <text evidence="9">Belongs to the SEC20 family.</text>
</comment>
<organism evidence="14 15">
    <name type="scientific">Cochliobolus heterostrophus (strain C5 / ATCC 48332 / race O)</name>
    <name type="common">Southern corn leaf blight fungus</name>
    <name type="synonym">Bipolaris maydis</name>
    <dbReference type="NCBI Taxonomy" id="701091"/>
    <lineage>
        <taxon>Eukaryota</taxon>
        <taxon>Fungi</taxon>
        <taxon>Dikarya</taxon>
        <taxon>Ascomycota</taxon>
        <taxon>Pezizomycotina</taxon>
        <taxon>Dothideomycetes</taxon>
        <taxon>Pleosporomycetidae</taxon>
        <taxon>Pleosporales</taxon>
        <taxon>Pleosporineae</taxon>
        <taxon>Pleosporaceae</taxon>
        <taxon>Bipolaris</taxon>
    </lineage>
</organism>
<keyword evidence="4" id="KW-0256">Endoplasmic reticulum</keyword>
<dbReference type="Proteomes" id="UP000016936">
    <property type="component" value="Unassembled WGS sequence"/>
</dbReference>
<feature type="compositionally biased region" description="Polar residues" evidence="11">
    <location>
        <begin position="144"/>
        <end position="167"/>
    </location>
</feature>
<dbReference type="PANTHER" id="PTHR12825:SF0">
    <property type="entry name" value="VESICLE TRANSPORT PROTEIN SEC20"/>
    <property type="match status" value="1"/>
</dbReference>
<dbReference type="InterPro" id="IPR056173">
    <property type="entry name" value="Sec20_C"/>
</dbReference>
<reference evidence="15" key="2">
    <citation type="journal article" date="2013" name="PLoS Genet.">
        <title>Comparative genome structure, secondary metabolite, and effector coding capacity across Cochliobolus pathogens.</title>
        <authorList>
            <person name="Condon B.J."/>
            <person name="Leng Y."/>
            <person name="Wu D."/>
            <person name="Bushley K.E."/>
            <person name="Ohm R.A."/>
            <person name="Otillar R."/>
            <person name="Martin J."/>
            <person name="Schackwitz W."/>
            <person name="Grimwood J."/>
            <person name="MohdZainudin N."/>
            <person name="Xue C."/>
            <person name="Wang R."/>
            <person name="Manning V.A."/>
            <person name="Dhillon B."/>
            <person name="Tu Z.J."/>
            <person name="Steffenson B.J."/>
            <person name="Salamov A."/>
            <person name="Sun H."/>
            <person name="Lowry S."/>
            <person name="LaButti K."/>
            <person name="Han J."/>
            <person name="Copeland A."/>
            <person name="Lindquist E."/>
            <person name="Barry K."/>
            <person name="Schmutz J."/>
            <person name="Baker S.E."/>
            <person name="Ciuffetti L.M."/>
            <person name="Grigoriev I.V."/>
            <person name="Zhong S."/>
            <person name="Turgeon B.G."/>
        </authorList>
    </citation>
    <scope>NUCLEOTIDE SEQUENCE [LARGE SCALE GENOMIC DNA]</scope>
    <source>
        <strain evidence="15">C5 / ATCC 48332 / race O</strain>
    </source>
</reference>
<gene>
    <name evidence="14" type="ORF">COCHEDRAFT_1131156</name>
</gene>
<dbReference type="STRING" id="701091.M2V373"/>
<dbReference type="OrthoDB" id="46868at2759"/>
<keyword evidence="2" id="KW-0813">Transport</keyword>
<feature type="domain" description="Sec20 C-terminal" evidence="13">
    <location>
        <begin position="175"/>
        <end position="264"/>
    </location>
</feature>
<keyword evidence="6 12" id="KW-1133">Transmembrane helix</keyword>
<evidence type="ECO:0000256" key="10">
    <source>
        <dbReference type="SAM" id="Coils"/>
    </source>
</evidence>
<feature type="compositionally biased region" description="Basic and acidic residues" evidence="11">
    <location>
        <begin position="374"/>
        <end position="387"/>
    </location>
</feature>
<dbReference type="GO" id="GO:0006890">
    <property type="term" value="P:retrograde vesicle-mediated transport, Golgi to endoplasmic reticulum"/>
    <property type="evidence" value="ECO:0007669"/>
    <property type="project" value="InterPro"/>
</dbReference>
<dbReference type="Pfam" id="PF03908">
    <property type="entry name" value="Sec20"/>
    <property type="match status" value="1"/>
</dbReference>
<reference evidence="14 15" key="1">
    <citation type="journal article" date="2012" name="PLoS Pathog.">
        <title>Diverse lifestyles and strategies of plant pathogenesis encoded in the genomes of eighteen Dothideomycetes fungi.</title>
        <authorList>
            <person name="Ohm R.A."/>
            <person name="Feau N."/>
            <person name="Henrissat B."/>
            <person name="Schoch C.L."/>
            <person name="Horwitz B.A."/>
            <person name="Barry K.W."/>
            <person name="Condon B.J."/>
            <person name="Copeland A.C."/>
            <person name="Dhillon B."/>
            <person name="Glaser F."/>
            <person name="Hesse C.N."/>
            <person name="Kosti I."/>
            <person name="LaButti K."/>
            <person name="Lindquist E.A."/>
            <person name="Lucas S."/>
            <person name="Salamov A.A."/>
            <person name="Bradshaw R.E."/>
            <person name="Ciuffetti L."/>
            <person name="Hamelin R.C."/>
            <person name="Kema G.H.J."/>
            <person name="Lawrence C."/>
            <person name="Scott J.A."/>
            <person name="Spatafora J.W."/>
            <person name="Turgeon B.G."/>
            <person name="de Wit P.J.G.M."/>
            <person name="Zhong S."/>
            <person name="Goodwin S.B."/>
            <person name="Grigoriev I.V."/>
        </authorList>
    </citation>
    <scope>NUCLEOTIDE SEQUENCE [LARGE SCALE GENOMIC DNA]</scope>
    <source>
        <strain evidence="15">C5 / ATCC 48332 / race O</strain>
    </source>
</reference>
<sequence>MAPIPSTTQSLTTRLTALAESNKAVGQLIQRLAKLDFQPGSQPLDPAEGDVRLELGAEIHETLKGIEEELELLRQEVEDITLQGGIAGRRRDSSKESERSRLAVLLARLTEDLKSSRAQYRKAQLTAKHNADRAKLKERELLFSNLQSGSSTPSSTYRQRRQQQGTSEGEIVAQASSDVTAALRRTHQLMRDELSRSRFAQETLEQSTAALENLGDNYSDLNTLLANSKTLVSTLLKSQKSDTWYLETTFYVLITTVIWLVFRRWLYGPLTWFVFWPLKLVFRIFFAVAPIGAASSVASSSVAVPSSSSRTLVVQPSAAGGIPRREPNGQPHYIPVGRGGQKQDQDPSPPGSYSQQVGKMAEQNQQQQQQQEEVPDHPQFRQPRKDEDDGPVTLGDGTVLEESSKPRNPKKKMWDEDVERKKLEEEQQQQQQQQQQEAGGERNRDEL</sequence>
<dbReference type="GO" id="GO:0031201">
    <property type="term" value="C:SNARE complex"/>
    <property type="evidence" value="ECO:0007669"/>
    <property type="project" value="TreeGrafter"/>
</dbReference>
<evidence type="ECO:0000256" key="3">
    <source>
        <dbReference type="ARBA" id="ARBA00022692"/>
    </source>
</evidence>
<dbReference type="OMA" id="WYLETTF"/>
<feature type="region of interest" description="Disordered" evidence="11">
    <location>
        <begin position="313"/>
        <end position="447"/>
    </location>
</feature>
<evidence type="ECO:0000313" key="14">
    <source>
        <dbReference type="EMBL" id="EMD94488.1"/>
    </source>
</evidence>
<evidence type="ECO:0000256" key="5">
    <source>
        <dbReference type="ARBA" id="ARBA00022892"/>
    </source>
</evidence>
<evidence type="ECO:0000313" key="15">
    <source>
        <dbReference type="Proteomes" id="UP000016936"/>
    </source>
</evidence>
<feature type="compositionally biased region" description="Low complexity" evidence="11">
    <location>
        <begin position="362"/>
        <end position="372"/>
    </location>
</feature>
<dbReference type="GO" id="GO:0005789">
    <property type="term" value="C:endoplasmic reticulum membrane"/>
    <property type="evidence" value="ECO:0007669"/>
    <property type="project" value="UniProtKB-SubCell"/>
</dbReference>
<evidence type="ECO:0000256" key="1">
    <source>
        <dbReference type="ARBA" id="ARBA00004163"/>
    </source>
</evidence>
<feature type="region of interest" description="Disordered" evidence="11">
    <location>
        <begin position="144"/>
        <end position="171"/>
    </location>
</feature>
<dbReference type="PANTHER" id="PTHR12825">
    <property type="entry name" value="BNIP1-RELATED"/>
    <property type="match status" value="1"/>
</dbReference>
<dbReference type="HOGENOM" id="CLU_038503_1_0_1"/>